<dbReference type="Gene3D" id="1.20.1070.10">
    <property type="entry name" value="Rhodopsin 7-helix transmembrane proteins"/>
    <property type="match status" value="1"/>
</dbReference>
<evidence type="ECO:0000313" key="2">
    <source>
        <dbReference type="EMBL" id="KAL5104033.1"/>
    </source>
</evidence>
<sequence>MSKDYQDRHPKAQYASKGVEIARSCLNASLAVVQLRSSTRKVLFSEQQRITIPSTVLNIISNLLTSEEIVSDANFHSLIIVFSNISNVFLFINATMNFVFYSLFSIKFRTTCKSLFGRRCMAAGGKVGGHPFNHQESRKNEVTAVEMKSRSVGNSKALQRLSISCEATVDVTSQDEAE</sequence>
<dbReference type="SUPFAM" id="SSF81321">
    <property type="entry name" value="Family A G protein-coupled receptor-like"/>
    <property type="match status" value="1"/>
</dbReference>
<evidence type="ECO:0008006" key="4">
    <source>
        <dbReference type="Google" id="ProtNLM"/>
    </source>
</evidence>
<name>A0ABR4Q3U6_9CEST</name>
<keyword evidence="3" id="KW-1185">Reference proteome</keyword>
<evidence type="ECO:0000256" key="1">
    <source>
        <dbReference type="SAM" id="Phobius"/>
    </source>
</evidence>
<reference evidence="2 3" key="1">
    <citation type="journal article" date="2022" name="Front. Cell. Infect. Microbiol.">
        <title>The Genomes of Two Strains of Taenia crassiceps the Animal Model for the Study of Human Cysticercosis.</title>
        <authorList>
            <person name="Bobes R.J."/>
            <person name="Estrada K."/>
            <person name="Rios-Valencia D.G."/>
            <person name="Calderon-Gallegos A."/>
            <person name="de la Torre P."/>
            <person name="Carrero J.C."/>
            <person name="Sanchez-Flores A."/>
            <person name="Laclette J.P."/>
        </authorList>
    </citation>
    <scope>NUCLEOTIDE SEQUENCE [LARGE SCALE GENOMIC DNA]</scope>
    <source>
        <strain evidence="2">WFUcys</strain>
    </source>
</reference>
<comment type="caution">
    <text evidence="2">The sequence shown here is derived from an EMBL/GenBank/DDBJ whole genome shotgun (WGS) entry which is preliminary data.</text>
</comment>
<dbReference type="Proteomes" id="UP001651158">
    <property type="component" value="Unassembled WGS sequence"/>
</dbReference>
<keyword evidence="1" id="KW-1133">Transmembrane helix</keyword>
<proteinExistence type="predicted"/>
<keyword evidence="1" id="KW-0472">Membrane</keyword>
<feature type="transmembrane region" description="Helical" evidence="1">
    <location>
        <begin position="78"/>
        <end position="104"/>
    </location>
</feature>
<protein>
    <recommendedName>
        <fullName evidence="4">G-protein coupled receptors family 1 profile domain-containing protein</fullName>
    </recommendedName>
</protein>
<evidence type="ECO:0000313" key="3">
    <source>
        <dbReference type="Proteomes" id="UP001651158"/>
    </source>
</evidence>
<dbReference type="EMBL" id="JAKROA010000014">
    <property type="protein sequence ID" value="KAL5104033.1"/>
    <property type="molecule type" value="Genomic_DNA"/>
</dbReference>
<gene>
    <name evidence="2" type="ORF">TcWFU_000435</name>
</gene>
<organism evidence="2 3">
    <name type="scientific">Taenia crassiceps</name>
    <dbReference type="NCBI Taxonomy" id="6207"/>
    <lineage>
        <taxon>Eukaryota</taxon>
        <taxon>Metazoa</taxon>
        <taxon>Spiralia</taxon>
        <taxon>Lophotrochozoa</taxon>
        <taxon>Platyhelminthes</taxon>
        <taxon>Cestoda</taxon>
        <taxon>Eucestoda</taxon>
        <taxon>Cyclophyllidea</taxon>
        <taxon>Taeniidae</taxon>
        <taxon>Taenia</taxon>
    </lineage>
</organism>
<accession>A0ABR4Q3U6</accession>
<keyword evidence="1" id="KW-0812">Transmembrane</keyword>